<name>A0A480A3Q8_9CYAN</name>
<evidence type="ECO:0000313" key="3">
    <source>
        <dbReference type="Proteomes" id="UP000300142"/>
    </source>
</evidence>
<reference evidence="3" key="1">
    <citation type="submission" date="2019-02" db="EMBL/GenBank/DDBJ databases">
        <title>Draft genome sequence of Sphaerospermopsis reniformis NIES-1949.</title>
        <authorList>
            <person name="Yamaguchi H."/>
            <person name="Suzuki S."/>
            <person name="Kawachi M."/>
        </authorList>
    </citation>
    <scope>NUCLEOTIDE SEQUENCE [LARGE SCALE GENOMIC DNA]</scope>
    <source>
        <strain evidence="3">NIES-1949</strain>
    </source>
</reference>
<accession>A0A480A3Q8</accession>
<comment type="caution">
    <text evidence="2">The sequence shown here is derived from an EMBL/GenBank/DDBJ whole genome shotgun (WGS) entry which is preliminary data.</text>
</comment>
<keyword evidence="1" id="KW-0732">Signal</keyword>
<keyword evidence="3" id="KW-1185">Reference proteome</keyword>
<evidence type="ECO:0000313" key="2">
    <source>
        <dbReference type="EMBL" id="GCL36824.1"/>
    </source>
</evidence>
<gene>
    <name evidence="2" type="ORF">SR1949_19300</name>
</gene>
<dbReference type="AlphaFoldDB" id="A0A480A3Q8"/>
<dbReference type="Proteomes" id="UP000300142">
    <property type="component" value="Unassembled WGS sequence"/>
</dbReference>
<protein>
    <submittedName>
        <fullName evidence="2">Uncharacterized protein</fullName>
    </submittedName>
</protein>
<dbReference type="RefSeq" id="WP_137667219.1">
    <property type="nucleotide sequence ID" value="NZ_BJCE01000051.1"/>
</dbReference>
<feature type="chain" id="PRO_5019752662" evidence="1">
    <location>
        <begin position="25"/>
        <end position="172"/>
    </location>
</feature>
<proteinExistence type="predicted"/>
<organism evidence="2 3">
    <name type="scientific">Sphaerospermopsis reniformis</name>
    <dbReference type="NCBI Taxonomy" id="531300"/>
    <lineage>
        <taxon>Bacteria</taxon>
        <taxon>Bacillati</taxon>
        <taxon>Cyanobacteriota</taxon>
        <taxon>Cyanophyceae</taxon>
        <taxon>Nostocales</taxon>
        <taxon>Aphanizomenonaceae</taxon>
        <taxon>Sphaerospermopsis</taxon>
    </lineage>
</organism>
<sequence>MKNLFINFTITTALITSISPLAFALPKPESKLPSGAYYTPGTMFNNSRREILNRNGKICIKIVDGPPNNYRGREEIMISSVSNRGGKLYIDGNNQEIQVMNVRELPEYEFLSKYSTVLAAFSDNVSSGWGLLAGNNSDSRTTPAQNKRMQECINTKGNYVRKIKGRMLQGQF</sequence>
<evidence type="ECO:0000256" key="1">
    <source>
        <dbReference type="SAM" id="SignalP"/>
    </source>
</evidence>
<feature type="signal peptide" evidence="1">
    <location>
        <begin position="1"/>
        <end position="24"/>
    </location>
</feature>
<dbReference type="EMBL" id="BJCE01000051">
    <property type="protein sequence ID" value="GCL36824.1"/>
    <property type="molecule type" value="Genomic_DNA"/>
</dbReference>